<comment type="caution">
    <text evidence="2">The sequence shown here is derived from an EMBL/GenBank/DDBJ whole genome shotgun (WGS) entry which is preliminary data.</text>
</comment>
<feature type="transmembrane region" description="Helical" evidence="1">
    <location>
        <begin position="217"/>
        <end position="236"/>
    </location>
</feature>
<keyword evidence="1" id="KW-0812">Transmembrane</keyword>
<gene>
    <name evidence="2" type="ORF">GFD22_05800</name>
</gene>
<protein>
    <submittedName>
        <fullName evidence="2">ABC transporter</fullName>
    </submittedName>
</protein>
<feature type="transmembrane region" description="Helical" evidence="1">
    <location>
        <begin position="134"/>
        <end position="155"/>
    </location>
</feature>
<reference evidence="2 3" key="1">
    <citation type="submission" date="2019-10" db="EMBL/GenBank/DDBJ databases">
        <title>Bifidobacterium from non-human primates.</title>
        <authorList>
            <person name="Modesto M."/>
        </authorList>
    </citation>
    <scope>NUCLEOTIDE SEQUENCE [LARGE SCALE GENOMIC DNA]</scope>
    <source>
        <strain evidence="2 3">TREC</strain>
    </source>
</reference>
<keyword evidence="1" id="KW-0472">Membrane</keyword>
<evidence type="ECO:0000313" key="2">
    <source>
        <dbReference type="EMBL" id="NEG78488.1"/>
    </source>
</evidence>
<organism evidence="2 3">
    <name type="scientific">Bifidobacterium avesanii</name>
    <dbReference type="NCBI Taxonomy" id="1798157"/>
    <lineage>
        <taxon>Bacteria</taxon>
        <taxon>Bacillati</taxon>
        <taxon>Actinomycetota</taxon>
        <taxon>Actinomycetes</taxon>
        <taxon>Bifidobacteriales</taxon>
        <taxon>Bifidobacteriaceae</taxon>
        <taxon>Bifidobacterium</taxon>
    </lineage>
</organism>
<evidence type="ECO:0000313" key="3">
    <source>
        <dbReference type="Proteomes" id="UP000469763"/>
    </source>
</evidence>
<feature type="transmembrane region" description="Helical" evidence="1">
    <location>
        <begin position="20"/>
        <end position="42"/>
    </location>
</feature>
<dbReference type="RefSeq" id="WP_152350258.1">
    <property type="nucleotide sequence ID" value="NZ_WBSN01000006.1"/>
</dbReference>
<feature type="transmembrane region" description="Helical" evidence="1">
    <location>
        <begin position="54"/>
        <end position="76"/>
    </location>
</feature>
<feature type="transmembrane region" description="Helical" evidence="1">
    <location>
        <begin position="96"/>
        <end position="122"/>
    </location>
</feature>
<name>A0A7K3THB4_9BIFI</name>
<dbReference type="Proteomes" id="UP000469763">
    <property type="component" value="Unassembled WGS sequence"/>
</dbReference>
<sequence length="252" mass="26631">MTVWDDALDLLADVWFHMRALWATPFFLQTALLTPFTFSMFRLIASRWRVAPDLWFDASASGLWATTTTAVGIIGYQRFQGVLQYQAMGVKPAWAVFLPPVAASALIGVAGVPVAWATASLFAGRAMMPEAAQLAGLALAALACVASAAALSALFVLSRRAIAFEPLVLTPVWLLSGIVLPVDRFPAVARAIAFVHPLTAAVWVADRPRIDGPAAAAALWCLLLCMALLGCAGAGLRRALGRAAVDGTLDLA</sequence>
<feature type="transmembrane region" description="Helical" evidence="1">
    <location>
        <begin position="161"/>
        <end position="180"/>
    </location>
</feature>
<keyword evidence="3" id="KW-1185">Reference proteome</keyword>
<dbReference type="EMBL" id="WHZY01000007">
    <property type="protein sequence ID" value="NEG78488.1"/>
    <property type="molecule type" value="Genomic_DNA"/>
</dbReference>
<accession>A0A7K3THB4</accession>
<dbReference type="AlphaFoldDB" id="A0A7K3THB4"/>
<keyword evidence="1" id="KW-1133">Transmembrane helix</keyword>
<proteinExistence type="predicted"/>
<evidence type="ECO:0000256" key="1">
    <source>
        <dbReference type="SAM" id="Phobius"/>
    </source>
</evidence>
<feature type="transmembrane region" description="Helical" evidence="1">
    <location>
        <begin position="187"/>
        <end position="205"/>
    </location>
</feature>
<dbReference type="OrthoDB" id="2166220at2"/>